<feature type="transmembrane region" description="Helical" evidence="6">
    <location>
        <begin position="47"/>
        <end position="72"/>
    </location>
</feature>
<dbReference type="GO" id="GO:0044341">
    <property type="term" value="P:sodium-dependent phosphate transport"/>
    <property type="evidence" value="ECO:0007669"/>
    <property type="project" value="InterPro"/>
</dbReference>
<dbReference type="OrthoDB" id="9763003at2"/>
<feature type="transmembrane region" description="Helical" evidence="6">
    <location>
        <begin position="6"/>
        <end position="26"/>
    </location>
</feature>
<evidence type="ECO:0000256" key="6">
    <source>
        <dbReference type="SAM" id="Phobius"/>
    </source>
</evidence>
<protein>
    <submittedName>
        <fullName evidence="7">Phosphate:Na+ symporter</fullName>
    </submittedName>
</protein>
<evidence type="ECO:0000313" key="8">
    <source>
        <dbReference type="Proteomes" id="UP000199334"/>
    </source>
</evidence>
<feature type="transmembrane region" description="Helical" evidence="6">
    <location>
        <begin position="206"/>
        <end position="224"/>
    </location>
</feature>
<evidence type="ECO:0000256" key="3">
    <source>
        <dbReference type="ARBA" id="ARBA00022692"/>
    </source>
</evidence>
<comment type="subcellular location">
    <subcellularLocation>
        <location evidence="1">Cell membrane</location>
        <topology evidence="1">Multi-pass membrane protein</topology>
    </subcellularLocation>
</comment>
<keyword evidence="4 6" id="KW-1133">Transmembrane helix</keyword>
<evidence type="ECO:0000256" key="2">
    <source>
        <dbReference type="ARBA" id="ARBA00022475"/>
    </source>
</evidence>
<evidence type="ECO:0000313" key="7">
    <source>
        <dbReference type="EMBL" id="SDN19459.1"/>
    </source>
</evidence>
<dbReference type="Proteomes" id="UP000199334">
    <property type="component" value="Unassembled WGS sequence"/>
</dbReference>
<feature type="transmembrane region" description="Helical" evidence="6">
    <location>
        <begin position="274"/>
        <end position="297"/>
    </location>
</feature>
<dbReference type="PANTHER" id="PTHR10010">
    <property type="entry name" value="SOLUTE CARRIER FAMILY 34 SODIUM PHOSPHATE , MEMBER 2-RELATED"/>
    <property type="match status" value="1"/>
</dbReference>
<dbReference type="InterPro" id="IPR003841">
    <property type="entry name" value="Na/Pi_transpt"/>
</dbReference>
<dbReference type="STRING" id="237069.SAMN05216498_1655"/>
<accession>A0A1G9ZDP7</accession>
<organism evidence="7 8">
    <name type="scientific">Tenuibacillus multivorans</name>
    <dbReference type="NCBI Taxonomy" id="237069"/>
    <lineage>
        <taxon>Bacteria</taxon>
        <taxon>Bacillati</taxon>
        <taxon>Bacillota</taxon>
        <taxon>Bacilli</taxon>
        <taxon>Bacillales</taxon>
        <taxon>Bacillaceae</taxon>
        <taxon>Tenuibacillus</taxon>
    </lineage>
</organism>
<name>A0A1G9ZDP7_9BACI</name>
<dbReference type="AlphaFoldDB" id="A0A1G9ZDP7"/>
<feature type="transmembrane region" description="Helical" evidence="6">
    <location>
        <begin position="236"/>
        <end position="254"/>
    </location>
</feature>
<feature type="transmembrane region" description="Helical" evidence="6">
    <location>
        <begin position="166"/>
        <end position="186"/>
    </location>
</feature>
<evidence type="ECO:0000256" key="1">
    <source>
        <dbReference type="ARBA" id="ARBA00004651"/>
    </source>
</evidence>
<evidence type="ECO:0000256" key="5">
    <source>
        <dbReference type="ARBA" id="ARBA00023136"/>
    </source>
</evidence>
<reference evidence="7 8" key="1">
    <citation type="submission" date="2016-10" db="EMBL/GenBank/DDBJ databases">
        <authorList>
            <person name="de Groot N.N."/>
        </authorList>
    </citation>
    <scope>NUCLEOTIDE SEQUENCE [LARGE SCALE GENOMIC DNA]</scope>
    <source>
        <strain evidence="7 8">CGMCC 1.3442</strain>
    </source>
</reference>
<gene>
    <name evidence="7" type="ORF">SAMN05216498_1655</name>
</gene>
<dbReference type="EMBL" id="FNIG01000003">
    <property type="protein sequence ID" value="SDN19459.1"/>
    <property type="molecule type" value="Genomic_DNA"/>
</dbReference>
<sequence length="306" mass="34136">MYTAVMMLFLFIAIFLFGIALMRYGFKGLTYRHLEKLKPDLSPINGFIFGIVLTLLLQSSSASIALLVTFLATIKMSLPFAVCYIIGANIGTTLTTQIFVWNETHLMFLFLIVGFIVMFVPRARAILLGAIVFGLGVIFSALNGFESMIHMIPTERIEAIANSPHNTPFSLATFGMILTMLIQSSTVVTGTLMSFSHEGTIPLIQIYYVLLGANIGTCFTVFLVSIKQPYHARITAYAHIWINVLAGIIAFPLVVGESIVQISQWLSIDPEQQIVWVAVIYNTLIGLLFVIFLKPFIKFLHFVHRK</sequence>
<dbReference type="PANTHER" id="PTHR10010:SF46">
    <property type="entry name" value="SODIUM-DEPENDENT PHOSPHATE TRANSPORT PROTEIN 2B"/>
    <property type="match status" value="1"/>
</dbReference>
<keyword evidence="2" id="KW-1003">Cell membrane</keyword>
<proteinExistence type="predicted"/>
<keyword evidence="5 6" id="KW-0472">Membrane</keyword>
<keyword evidence="8" id="KW-1185">Reference proteome</keyword>
<dbReference type="NCBIfam" id="NF037997">
    <property type="entry name" value="Na_Pi_symport"/>
    <property type="match status" value="1"/>
</dbReference>
<keyword evidence="3 6" id="KW-0812">Transmembrane</keyword>
<dbReference type="Pfam" id="PF02690">
    <property type="entry name" value="Na_Pi_cotrans"/>
    <property type="match status" value="2"/>
</dbReference>
<dbReference type="GO" id="GO:0005436">
    <property type="term" value="F:sodium:phosphate symporter activity"/>
    <property type="evidence" value="ECO:0007669"/>
    <property type="project" value="InterPro"/>
</dbReference>
<feature type="transmembrane region" description="Helical" evidence="6">
    <location>
        <begin position="126"/>
        <end position="145"/>
    </location>
</feature>
<dbReference type="GO" id="GO:0005886">
    <property type="term" value="C:plasma membrane"/>
    <property type="evidence" value="ECO:0007669"/>
    <property type="project" value="UniProtKB-SubCell"/>
</dbReference>
<evidence type="ECO:0000256" key="4">
    <source>
        <dbReference type="ARBA" id="ARBA00022989"/>
    </source>
</evidence>
<dbReference type="RefSeq" id="WP_093856131.1">
    <property type="nucleotide sequence ID" value="NZ_BJVZ01000023.1"/>
</dbReference>
<feature type="transmembrane region" description="Helical" evidence="6">
    <location>
        <begin position="104"/>
        <end position="120"/>
    </location>
</feature>